<keyword evidence="5" id="KW-1185">Reference proteome</keyword>
<feature type="chain" id="PRO_5045193903" evidence="3">
    <location>
        <begin position="20"/>
        <end position="598"/>
    </location>
</feature>
<accession>A0ABM1MZL7</accession>
<dbReference type="SUPFAM" id="SSF54373">
    <property type="entry name" value="FAD-linked reductases, C-terminal domain"/>
    <property type="match status" value="1"/>
</dbReference>
<dbReference type="GeneID" id="108565206"/>
<dbReference type="Pfam" id="PF00732">
    <property type="entry name" value="GMC_oxred_N"/>
    <property type="match status" value="1"/>
</dbReference>
<name>A0ABM1MZL7_NICVS</name>
<reference evidence="6" key="1">
    <citation type="submission" date="2025-08" db="UniProtKB">
        <authorList>
            <consortium name="RefSeq"/>
        </authorList>
    </citation>
    <scope>IDENTIFICATION</scope>
    <source>
        <tissue evidence="6">Whole Larva</tissue>
    </source>
</reference>
<evidence type="ECO:0000256" key="3">
    <source>
        <dbReference type="SAM" id="SignalP"/>
    </source>
</evidence>
<dbReference type="Proteomes" id="UP000695000">
    <property type="component" value="Unplaced"/>
</dbReference>
<dbReference type="RefSeq" id="XP_017780017.1">
    <property type="nucleotide sequence ID" value="XM_017924528.1"/>
</dbReference>
<dbReference type="PANTHER" id="PTHR11552:SF158">
    <property type="entry name" value="GH23626P-RELATED"/>
    <property type="match status" value="1"/>
</dbReference>
<dbReference type="InterPro" id="IPR000172">
    <property type="entry name" value="GMC_OxRdtase_N"/>
</dbReference>
<dbReference type="PANTHER" id="PTHR11552">
    <property type="entry name" value="GLUCOSE-METHANOL-CHOLINE GMC OXIDOREDUCTASE"/>
    <property type="match status" value="1"/>
</dbReference>
<evidence type="ECO:0000256" key="2">
    <source>
        <dbReference type="RuleBase" id="RU003968"/>
    </source>
</evidence>
<dbReference type="InterPro" id="IPR007867">
    <property type="entry name" value="GMC_OxRtase_C"/>
</dbReference>
<dbReference type="SUPFAM" id="SSF51905">
    <property type="entry name" value="FAD/NAD(P)-binding domain"/>
    <property type="match status" value="1"/>
</dbReference>
<dbReference type="Gene3D" id="3.30.560.10">
    <property type="entry name" value="Glucose Oxidase, domain 3"/>
    <property type="match status" value="1"/>
</dbReference>
<feature type="signal peptide" evidence="3">
    <location>
        <begin position="1"/>
        <end position="19"/>
    </location>
</feature>
<keyword evidence="2" id="KW-0285">Flavoprotein</keyword>
<keyword evidence="2" id="KW-0274">FAD</keyword>
<dbReference type="InterPro" id="IPR012132">
    <property type="entry name" value="GMC_OxRdtase"/>
</dbReference>
<evidence type="ECO:0000313" key="5">
    <source>
        <dbReference type="Proteomes" id="UP000695000"/>
    </source>
</evidence>
<protein>
    <submittedName>
        <fullName evidence="6">Glucose dehydrogenase [FAD, quinone]-like</fullName>
    </submittedName>
</protein>
<dbReference type="Pfam" id="PF05199">
    <property type="entry name" value="GMC_oxred_C"/>
    <property type="match status" value="1"/>
</dbReference>
<proteinExistence type="inferred from homology"/>
<dbReference type="InterPro" id="IPR036188">
    <property type="entry name" value="FAD/NAD-bd_sf"/>
</dbReference>
<evidence type="ECO:0000256" key="1">
    <source>
        <dbReference type="ARBA" id="ARBA00010790"/>
    </source>
</evidence>
<feature type="domain" description="Glucose-methanol-choline oxidoreductase N-terminal" evidence="4">
    <location>
        <begin position="148"/>
        <end position="171"/>
    </location>
</feature>
<evidence type="ECO:0000313" key="6">
    <source>
        <dbReference type="RefSeq" id="XP_017780017.1"/>
    </source>
</evidence>
<keyword evidence="3" id="KW-0732">Signal</keyword>
<organism evidence="5 6">
    <name type="scientific">Nicrophorus vespilloides</name>
    <name type="common">Boreal carrion beetle</name>
    <dbReference type="NCBI Taxonomy" id="110193"/>
    <lineage>
        <taxon>Eukaryota</taxon>
        <taxon>Metazoa</taxon>
        <taxon>Ecdysozoa</taxon>
        <taxon>Arthropoda</taxon>
        <taxon>Hexapoda</taxon>
        <taxon>Insecta</taxon>
        <taxon>Pterygota</taxon>
        <taxon>Neoptera</taxon>
        <taxon>Endopterygota</taxon>
        <taxon>Coleoptera</taxon>
        <taxon>Polyphaga</taxon>
        <taxon>Staphyliniformia</taxon>
        <taxon>Silphidae</taxon>
        <taxon>Nicrophorinae</taxon>
        <taxon>Nicrophorus</taxon>
    </lineage>
</organism>
<dbReference type="PROSITE" id="PS00623">
    <property type="entry name" value="GMC_OXRED_1"/>
    <property type="match status" value="1"/>
</dbReference>
<dbReference type="PIRSF" id="PIRSF000137">
    <property type="entry name" value="Alcohol_oxidase"/>
    <property type="match status" value="1"/>
</dbReference>
<dbReference type="Gene3D" id="3.50.50.60">
    <property type="entry name" value="FAD/NAD(P)-binding domain"/>
    <property type="match status" value="1"/>
</dbReference>
<evidence type="ECO:0000259" key="4">
    <source>
        <dbReference type="PROSITE" id="PS00623"/>
    </source>
</evidence>
<gene>
    <name evidence="6" type="primary">LOC108565206</name>
</gene>
<sequence length="598" mass="65947">MKLVLFNLATALILGLAQGSPFEITDHYIQSYKDGIAELKASAALHHPVERSFAAEYAEAEVKSEPHEYDFIIVGGGTAGAVLASRLSEVPEYKVLLLEAGGEETKITKIPGMHKVLGASKHAWGYHTEPQETWCLGHENKICPVVTGKILGGSSAINDMIYTRGNVRDFDLWADLGNDGWCYDDVLPYFKKSENAHLHEFDRKFHNQGGLLSVEDPHYLSNLSHAFLAAGKELGKNIVDYNGKDQLGFSVPQLNTENGERTSTYNAFIKHFATRKNLVVRPLSQVIEILISPHSKEAQGVKYVHEKEVIAAKASKEVILTTGAINSAQLLMLSGVGPKEQLESLGIECIIDSPVGQYLKDHPTFKGLNYIYPIEEHHDDHEHDIINYLRNGKGPLTVPGIEALAFLKTEASKDTAHYPDVYFTFVPHPKTAEHEANFDVQITLTHPKSTGYVALKTKDPLNWPKISLNHLSDADEHDITTMLAGIRLAQHLCDTAALKGSKLNDQPIDGCASEEHPFNSDGYWKCAIKHATYSAGHYTGSCKMGKEAVVDNELRVHNVHKLRVVDASVIPVSITGHPQAATVMIAEKAAELIKHSWK</sequence>
<comment type="similarity">
    <text evidence="1 2">Belongs to the GMC oxidoreductase family.</text>
</comment>